<evidence type="ECO:0000256" key="7">
    <source>
        <dbReference type="PROSITE-ProRule" id="PRU00042"/>
    </source>
</evidence>
<feature type="compositionally biased region" description="Polar residues" evidence="8">
    <location>
        <begin position="140"/>
        <end position="180"/>
    </location>
</feature>
<dbReference type="GO" id="GO:0008270">
    <property type="term" value="F:zinc ion binding"/>
    <property type="evidence" value="ECO:0007669"/>
    <property type="project" value="UniProtKB-KW"/>
</dbReference>
<feature type="region of interest" description="Disordered" evidence="8">
    <location>
        <begin position="140"/>
        <end position="190"/>
    </location>
</feature>
<dbReference type="PANTHER" id="PTHR40626">
    <property type="entry name" value="MIP31509P"/>
    <property type="match status" value="1"/>
</dbReference>
<feature type="region of interest" description="Disordered" evidence="8">
    <location>
        <begin position="78"/>
        <end position="112"/>
    </location>
</feature>
<dbReference type="SUPFAM" id="SSF57667">
    <property type="entry name" value="beta-beta-alpha zinc fingers"/>
    <property type="match status" value="1"/>
</dbReference>
<gene>
    <name evidence="10" type="ORF">UCRPC4_g04506</name>
</gene>
<keyword evidence="3" id="KW-0677">Repeat</keyword>
<reference evidence="10 11" key="2">
    <citation type="submission" date="2015-05" db="EMBL/GenBank/DDBJ databases">
        <authorList>
            <person name="Morales-Cruz A."/>
            <person name="Amrine K.C."/>
            <person name="Cantu D."/>
        </authorList>
    </citation>
    <scope>NUCLEOTIDE SEQUENCE [LARGE SCALE GENOMIC DNA]</scope>
    <source>
        <strain evidence="10">UCRPC4</strain>
    </source>
</reference>
<accession>A0A0G2G718</accession>
<feature type="domain" description="C2H2-type" evidence="9">
    <location>
        <begin position="37"/>
        <end position="64"/>
    </location>
</feature>
<dbReference type="InterPro" id="IPR013087">
    <property type="entry name" value="Znf_C2H2_type"/>
</dbReference>
<dbReference type="PROSITE" id="PS00028">
    <property type="entry name" value="ZINC_FINGER_C2H2_1"/>
    <property type="match status" value="2"/>
</dbReference>
<feature type="compositionally biased region" description="Low complexity" evidence="8">
    <location>
        <begin position="80"/>
        <end position="99"/>
    </location>
</feature>
<evidence type="ECO:0000256" key="3">
    <source>
        <dbReference type="ARBA" id="ARBA00022737"/>
    </source>
</evidence>
<evidence type="ECO:0000256" key="2">
    <source>
        <dbReference type="ARBA" id="ARBA00022723"/>
    </source>
</evidence>
<proteinExistence type="predicted"/>
<dbReference type="EMBL" id="LCWF01000107">
    <property type="protein sequence ID" value="KKY19523.1"/>
    <property type="molecule type" value="Genomic_DNA"/>
</dbReference>
<evidence type="ECO:0000259" key="9">
    <source>
        <dbReference type="PROSITE" id="PS50157"/>
    </source>
</evidence>
<reference evidence="10 11" key="1">
    <citation type="submission" date="2015-05" db="EMBL/GenBank/DDBJ databases">
        <title>Distinctive expansion of gene families associated with plant cell wall degradation and secondary metabolism in the genomes of grapevine trunk pathogens.</title>
        <authorList>
            <person name="Lawrence D.P."/>
            <person name="Travadon R."/>
            <person name="Rolshausen P.E."/>
            <person name="Baumgartner K."/>
        </authorList>
    </citation>
    <scope>NUCLEOTIDE SEQUENCE [LARGE SCALE GENOMIC DNA]</scope>
    <source>
        <strain evidence="10">UCRPC4</strain>
    </source>
</reference>
<organism evidence="10 11">
    <name type="scientific">Phaeomoniella chlamydospora</name>
    <name type="common">Phaeoacremonium chlamydosporum</name>
    <dbReference type="NCBI Taxonomy" id="158046"/>
    <lineage>
        <taxon>Eukaryota</taxon>
        <taxon>Fungi</taxon>
        <taxon>Dikarya</taxon>
        <taxon>Ascomycota</taxon>
        <taxon>Pezizomycotina</taxon>
        <taxon>Eurotiomycetes</taxon>
        <taxon>Chaetothyriomycetidae</taxon>
        <taxon>Phaeomoniellales</taxon>
        <taxon>Phaeomoniellaceae</taxon>
        <taxon>Phaeomoniella</taxon>
    </lineage>
</organism>
<keyword evidence="4 7" id="KW-0863">Zinc-finger</keyword>
<dbReference type="OrthoDB" id="10018191at2759"/>
<feature type="region of interest" description="Disordered" evidence="8">
    <location>
        <begin position="766"/>
        <end position="785"/>
    </location>
</feature>
<dbReference type="FunFam" id="3.30.160.60:FF:002343">
    <property type="entry name" value="Zinc finger protein 33A"/>
    <property type="match status" value="1"/>
</dbReference>
<dbReference type="CDD" id="cd12148">
    <property type="entry name" value="fungal_TF_MHR"/>
    <property type="match status" value="1"/>
</dbReference>
<dbReference type="GO" id="GO:0005634">
    <property type="term" value="C:nucleus"/>
    <property type="evidence" value="ECO:0007669"/>
    <property type="project" value="UniProtKB-SubCell"/>
</dbReference>
<dbReference type="AlphaFoldDB" id="A0A0G2G718"/>
<keyword evidence="6" id="KW-0539">Nucleus</keyword>
<evidence type="ECO:0000256" key="1">
    <source>
        <dbReference type="ARBA" id="ARBA00004123"/>
    </source>
</evidence>
<dbReference type="InterPro" id="IPR036236">
    <property type="entry name" value="Znf_C2H2_sf"/>
</dbReference>
<evidence type="ECO:0000256" key="4">
    <source>
        <dbReference type="ARBA" id="ARBA00022771"/>
    </source>
</evidence>
<dbReference type="GO" id="GO:0000978">
    <property type="term" value="F:RNA polymerase II cis-regulatory region sequence-specific DNA binding"/>
    <property type="evidence" value="ECO:0007669"/>
    <property type="project" value="InterPro"/>
</dbReference>
<comment type="subcellular location">
    <subcellularLocation>
        <location evidence="1">Nucleus</location>
    </subcellularLocation>
</comment>
<feature type="domain" description="C2H2-type" evidence="9">
    <location>
        <begin position="9"/>
        <end position="36"/>
    </location>
</feature>
<dbReference type="SMART" id="SM00355">
    <property type="entry name" value="ZnF_C2H2"/>
    <property type="match status" value="2"/>
</dbReference>
<name>A0A0G2G718_PHACM</name>
<keyword evidence="11" id="KW-1185">Reference proteome</keyword>
<comment type="caution">
    <text evidence="10">The sequence shown here is derived from an EMBL/GenBank/DDBJ whole genome shotgun (WGS) entry which is preliminary data.</text>
</comment>
<evidence type="ECO:0000313" key="10">
    <source>
        <dbReference type="EMBL" id="KKY19523.1"/>
    </source>
</evidence>
<keyword evidence="5" id="KW-0862">Zinc</keyword>
<evidence type="ECO:0000256" key="5">
    <source>
        <dbReference type="ARBA" id="ARBA00022833"/>
    </source>
</evidence>
<dbReference type="GO" id="GO:0000981">
    <property type="term" value="F:DNA-binding transcription factor activity, RNA polymerase II-specific"/>
    <property type="evidence" value="ECO:0007669"/>
    <property type="project" value="InterPro"/>
</dbReference>
<feature type="compositionally biased region" description="Basic and acidic residues" evidence="8">
    <location>
        <begin position="770"/>
        <end position="779"/>
    </location>
</feature>
<sequence>MPPRPRPERKCHLCDKVFGKTEHLERHIRSHTKDKPFNCNVCQKSFSRNDTLLRHWRSHGVDGPPPASSVTQARRPLTHLAQQSRAQASQQPIQQQPLPDFNPYHGYPPIDMQGMQSVQQYGQNVPDRHTEAASVLLSLPQSHPSYPSNTQDGSGEGQQNFSDQLPNFPTGQPESPQMMQDFSGEPLDPMLSMTAAQGEATMNANAAAQQYPSASQPPAGSMQFPLLQHISQPVDLSALSMGLKAVLTDEQLHYVKSVIERNTPSPAYGINGHHVKLEASGISSKLWYDKAPGSSDAAWRPSPSSFLNTQLLRDFITTFFSRFHPVFPIAHIPTFQPAEKPLLSFAMATVGALSVFEPEVAAEVFAQLQTSLSTEWQRDVAAAQAIDFVVIQAALLSDLFTVLSGSTENVLHVESTHAKLATWAASIGSIDMQETLALLNTENMPTGEALEHIWRAWVQKEERIRVLHGLRILDAELADLFRRPHSITFDVNSLPQMAPEDLFQAWSATEWLSLLEKYPIYRNLSANSFDQAFEHYETRGQSTSRFAASTSLETIGANIDEARAKGTLDDARSQELMGQLMDFYHKFCSNPQVQDTDTFCLTILWHATFINLLVDYHMLEKAFGKDGPEQASSLQEAARQWASSETAQRCLTHAVLIEHYVNNLRAGREPSIHVPRCLYIAAMITLGHSRFANDNADGIDGISFPEIELVATSLSTSTPRASYGGPDITSRLRGLLFSVSHFELARKFGWILHYLIENGAGLSATGPDGVDPKLEEAKDAPVGGA</sequence>
<protein>
    <submittedName>
        <fullName evidence="10">Putative early growth response protein</fullName>
    </submittedName>
</protein>
<dbReference type="GO" id="GO:0000785">
    <property type="term" value="C:chromatin"/>
    <property type="evidence" value="ECO:0007669"/>
    <property type="project" value="TreeGrafter"/>
</dbReference>
<keyword evidence="2" id="KW-0479">Metal-binding</keyword>
<dbReference type="Pfam" id="PF04082">
    <property type="entry name" value="Fungal_trans"/>
    <property type="match status" value="1"/>
</dbReference>
<evidence type="ECO:0000256" key="6">
    <source>
        <dbReference type="ARBA" id="ARBA00023242"/>
    </source>
</evidence>
<dbReference type="PROSITE" id="PS50157">
    <property type="entry name" value="ZINC_FINGER_C2H2_2"/>
    <property type="match status" value="2"/>
</dbReference>
<dbReference type="InterPro" id="IPR007219">
    <property type="entry name" value="XnlR_reg_dom"/>
</dbReference>
<dbReference type="Pfam" id="PF00096">
    <property type="entry name" value="zf-C2H2"/>
    <property type="match status" value="2"/>
</dbReference>
<dbReference type="PANTHER" id="PTHR40626:SF11">
    <property type="entry name" value="ZINC FINGER PROTEIN YPR022C"/>
    <property type="match status" value="1"/>
</dbReference>
<dbReference type="Proteomes" id="UP000053317">
    <property type="component" value="Unassembled WGS sequence"/>
</dbReference>
<dbReference type="InterPro" id="IPR051059">
    <property type="entry name" value="VerF-like"/>
</dbReference>
<dbReference type="Gene3D" id="3.30.160.60">
    <property type="entry name" value="Classic Zinc Finger"/>
    <property type="match status" value="2"/>
</dbReference>
<dbReference type="GO" id="GO:0006351">
    <property type="term" value="P:DNA-templated transcription"/>
    <property type="evidence" value="ECO:0007669"/>
    <property type="project" value="InterPro"/>
</dbReference>
<evidence type="ECO:0000256" key="8">
    <source>
        <dbReference type="SAM" id="MobiDB-lite"/>
    </source>
</evidence>
<evidence type="ECO:0000313" key="11">
    <source>
        <dbReference type="Proteomes" id="UP000053317"/>
    </source>
</evidence>